<dbReference type="EMBL" id="KN835430">
    <property type="protein sequence ID" value="KIK37775.1"/>
    <property type="molecule type" value="Genomic_DNA"/>
</dbReference>
<sequence>KDFSSMKIDSWQHIFGGCLTGMVDRVICEIDLVIVVLQTLESTGICSQDAP</sequence>
<dbReference type="Proteomes" id="UP000054485">
    <property type="component" value="Unassembled WGS sequence"/>
</dbReference>
<proteinExistence type="predicted"/>
<organism evidence="1 2">
    <name type="scientific">Suillus luteus UH-Slu-Lm8-n1</name>
    <dbReference type="NCBI Taxonomy" id="930992"/>
    <lineage>
        <taxon>Eukaryota</taxon>
        <taxon>Fungi</taxon>
        <taxon>Dikarya</taxon>
        <taxon>Basidiomycota</taxon>
        <taxon>Agaricomycotina</taxon>
        <taxon>Agaricomycetes</taxon>
        <taxon>Agaricomycetidae</taxon>
        <taxon>Boletales</taxon>
        <taxon>Suillineae</taxon>
        <taxon>Suillaceae</taxon>
        <taxon>Suillus</taxon>
    </lineage>
</organism>
<reference evidence="1 2" key="1">
    <citation type="submission" date="2014-04" db="EMBL/GenBank/DDBJ databases">
        <authorList>
            <consortium name="DOE Joint Genome Institute"/>
            <person name="Kuo A."/>
            <person name="Ruytinx J."/>
            <person name="Rineau F."/>
            <person name="Colpaert J."/>
            <person name="Kohler A."/>
            <person name="Nagy L.G."/>
            <person name="Floudas D."/>
            <person name="Copeland A."/>
            <person name="Barry K.W."/>
            <person name="Cichocki N."/>
            <person name="Veneault-Fourrey C."/>
            <person name="LaButti K."/>
            <person name="Lindquist E.A."/>
            <person name="Lipzen A."/>
            <person name="Lundell T."/>
            <person name="Morin E."/>
            <person name="Murat C."/>
            <person name="Sun H."/>
            <person name="Tunlid A."/>
            <person name="Henrissat B."/>
            <person name="Grigoriev I.V."/>
            <person name="Hibbett D.S."/>
            <person name="Martin F."/>
            <person name="Nordberg H.P."/>
            <person name="Cantor M.N."/>
            <person name="Hua S.X."/>
        </authorList>
    </citation>
    <scope>NUCLEOTIDE SEQUENCE [LARGE SCALE GENOMIC DNA]</scope>
    <source>
        <strain evidence="1 2">UH-Slu-Lm8-n1</strain>
    </source>
</reference>
<evidence type="ECO:0000313" key="2">
    <source>
        <dbReference type="Proteomes" id="UP000054485"/>
    </source>
</evidence>
<dbReference type="InParanoid" id="A0A0C9ZJX7"/>
<accession>A0A0C9ZJX7</accession>
<name>A0A0C9ZJX7_9AGAM</name>
<gene>
    <name evidence="1" type="ORF">CY34DRAFT_810039</name>
</gene>
<dbReference type="HOGENOM" id="CLU_3112234_0_0_1"/>
<dbReference type="AlphaFoldDB" id="A0A0C9ZJX7"/>
<protein>
    <submittedName>
        <fullName evidence="1">Unplaced genomic scaffold CY34scaffold_299, whole genome shotgun sequence</fullName>
    </submittedName>
</protein>
<keyword evidence="2" id="KW-1185">Reference proteome</keyword>
<feature type="non-terminal residue" evidence="1">
    <location>
        <position position="1"/>
    </location>
</feature>
<evidence type="ECO:0000313" key="1">
    <source>
        <dbReference type="EMBL" id="KIK37775.1"/>
    </source>
</evidence>
<reference evidence="2" key="2">
    <citation type="submission" date="2015-01" db="EMBL/GenBank/DDBJ databases">
        <title>Evolutionary Origins and Diversification of the Mycorrhizal Mutualists.</title>
        <authorList>
            <consortium name="DOE Joint Genome Institute"/>
            <consortium name="Mycorrhizal Genomics Consortium"/>
            <person name="Kohler A."/>
            <person name="Kuo A."/>
            <person name="Nagy L.G."/>
            <person name="Floudas D."/>
            <person name="Copeland A."/>
            <person name="Barry K.W."/>
            <person name="Cichocki N."/>
            <person name="Veneault-Fourrey C."/>
            <person name="LaButti K."/>
            <person name="Lindquist E.A."/>
            <person name="Lipzen A."/>
            <person name="Lundell T."/>
            <person name="Morin E."/>
            <person name="Murat C."/>
            <person name="Riley R."/>
            <person name="Ohm R."/>
            <person name="Sun H."/>
            <person name="Tunlid A."/>
            <person name="Henrissat B."/>
            <person name="Grigoriev I.V."/>
            <person name="Hibbett D.S."/>
            <person name="Martin F."/>
        </authorList>
    </citation>
    <scope>NUCLEOTIDE SEQUENCE [LARGE SCALE GENOMIC DNA]</scope>
    <source>
        <strain evidence="2">UH-Slu-Lm8-n1</strain>
    </source>
</reference>